<evidence type="ECO:0000256" key="6">
    <source>
        <dbReference type="SAM" id="SignalP"/>
    </source>
</evidence>
<dbReference type="OrthoDB" id="5821688at2759"/>
<dbReference type="AlphaFoldDB" id="A0A9P0P6V9"/>
<evidence type="ECO:0000256" key="2">
    <source>
        <dbReference type="ARBA" id="ARBA00022801"/>
    </source>
</evidence>
<evidence type="ECO:0000313" key="8">
    <source>
        <dbReference type="Proteomes" id="UP001152888"/>
    </source>
</evidence>
<dbReference type="InterPro" id="IPR029033">
    <property type="entry name" value="His_PPase_superfam"/>
</dbReference>
<sequence>MCQFIHIFLLLIVCSTSVKTKDDDSKLLSFVQLFRHGARTPVMFFKDDPYKNVSYWGGLGRGQLTKEGKQQLVELGRLMRRRYHDFIPENYSAGFFKLNSDTNKRNIESMQKYLQGLYPSITESQYDINIDSSILKAFISPTFILQYLKLTVTSAKFRSFMKEHKKLFKYLLEYGKLDVPIPERLAHSYVVYDVLTTEKRNNLTLPEWTKSVFPENVTELARAFGKTMGYNRKMQKASVGPFLNVLVDHFDKISNQSTEERILLFSGHDINLMCLLNTFDVFDQFEYDVPAFANSIIFEMREKDGKHFINGYYRILDHPDLYPITFKGCAFDCDYREFKERLAVVRMNYKLLNRYNLDVTTETFSKTSLYQSLERLF</sequence>
<comment type="similarity">
    <text evidence="1">Belongs to the histidine acid phosphatase family.</text>
</comment>
<dbReference type="InterPro" id="IPR000560">
    <property type="entry name" value="His_Pase_clade-2"/>
</dbReference>
<gene>
    <name evidence="7" type="ORF">ACAOBT_LOCUS8462</name>
</gene>
<organism evidence="7 8">
    <name type="scientific">Acanthoscelides obtectus</name>
    <name type="common">Bean weevil</name>
    <name type="synonym">Bruchus obtectus</name>
    <dbReference type="NCBI Taxonomy" id="200917"/>
    <lineage>
        <taxon>Eukaryota</taxon>
        <taxon>Metazoa</taxon>
        <taxon>Ecdysozoa</taxon>
        <taxon>Arthropoda</taxon>
        <taxon>Hexapoda</taxon>
        <taxon>Insecta</taxon>
        <taxon>Pterygota</taxon>
        <taxon>Neoptera</taxon>
        <taxon>Endopterygota</taxon>
        <taxon>Coleoptera</taxon>
        <taxon>Polyphaga</taxon>
        <taxon>Cucujiformia</taxon>
        <taxon>Chrysomeloidea</taxon>
        <taxon>Chrysomelidae</taxon>
        <taxon>Bruchinae</taxon>
        <taxon>Bruchini</taxon>
        <taxon>Acanthoscelides</taxon>
    </lineage>
</organism>
<evidence type="ECO:0000313" key="7">
    <source>
        <dbReference type="EMBL" id="CAH1969523.1"/>
    </source>
</evidence>
<dbReference type="EMBL" id="CAKOFQ010006765">
    <property type="protein sequence ID" value="CAH1969523.1"/>
    <property type="molecule type" value="Genomic_DNA"/>
</dbReference>
<dbReference type="InterPro" id="IPR050645">
    <property type="entry name" value="Histidine_acid_phosphatase"/>
</dbReference>
<evidence type="ECO:0000256" key="4">
    <source>
        <dbReference type="ARBA" id="ARBA00040357"/>
    </source>
</evidence>
<reference evidence="7" key="1">
    <citation type="submission" date="2022-03" db="EMBL/GenBank/DDBJ databases">
        <authorList>
            <person name="Sayadi A."/>
        </authorList>
    </citation>
    <scope>NUCLEOTIDE SEQUENCE</scope>
</reference>
<dbReference type="Proteomes" id="UP001152888">
    <property type="component" value="Unassembled WGS sequence"/>
</dbReference>
<evidence type="ECO:0000256" key="3">
    <source>
        <dbReference type="ARBA" id="ARBA00036311"/>
    </source>
</evidence>
<evidence type="ECO:0000256" key="1">
    <source>
        <dbReference type="ARBA" id="ARBA00005375"/>
    </source>
</evidence>
<keyword evidence="8" id="KW-1185">Reference proteome</keyword>
<dbReference type="CDD" id="cd07061">
    <property type="entry name" value="HP_HAP_like"/>
    <property type="match status" value="1"/>
</dbReference>
<dbReference type="PANTHER" id="PTHR11567:SF110">
    <property type="entry name" value="2-PHOSPHOXYLOSE PHOSPHATASE 1"/>
    <property type="match status" value="1"/>
</dbReference>
<dbReference type="Pfam" id="PF00328">
    <property type="entry name" value="His_Phos_2"/>
    <property type="match status" value="1"/>
</dbReference>
<dbReference type="GO" id="GO:0016791">
    <property type="term" value="F:phosphatase activity"/>
    <property type="evidence" value="ECO:0007669"/>
    <property type="project" value="UniProtKB-ARBA"/>
</dbReference>
<name>A0A9P0P6V9_ACAOB</name>
<accession>A0A9P0P6V9</accession>
<keyword evidence="6" id="KW-0732">Signal</keyword>
<dbReference type="SUPFAM" id="SSF53254">
    <property type="entry name" value="Phosphoglycerate mutase-like"/>
    <property type="match status" value="1"/>
</dbReference>
<comment type="catalytic activity">
    <reaction evidence="3">
        <text>3-O-[beta-D-GlcA-(1-&gt;3)-beta-D-Gal-(1-&gt;3)-beta-D-Gal-(1-&gt;4)-beta-D-2-O-P-Xyl]-L-seryl-[protein] + H2O = 3-O-(beta-D-GlcA-(1-&gt;3)-beta-D-Gal-(1-&gt;3)-beta-D-Gal-(1-&gt;4)-beta-D-Xyl)-L-seryl-[protein] + phosphate</text>
        <dbReference type="Rhea" id="RHEA:56512"/>
        <dbReference type="Rhea" id="RHEA-COMP:12573"/>
        <dbReference type="Rhea" id="RHEA-COMP:14559"/>
        <dbReference type="ChEBI" id="CHEBI:15377"/>
        <dbReference type="ChEBI" id="CHEBI:43474"/>
        <dbReference type="ChEBI" id="CHEBI:132093"/>
        <dbReference type="ChEBI" id="CHEBI:140495"/>
    </reaction>
</comment>
<feature type="chain" id="PRO_5040186401" description="2-phosphoxylose phosphatase 1" evidence="6">
    <location>
        <begin position="21"/>
        <end position="377"/>
    </location>
</feature>
<dbReference type="PANTHER" id="PTHR11567">
    <property type="entry name" value="ACID PHOSPHATASE-RELATED"/>
    <property type="match status" value="1"/>
</dbReference>
<dbReference type="Gene3D" id="3.40.50.1240">
    <property type="entry name" value="Phosphoglycerate mutase-like"/>
    <property type="match status" value="1"/>
</dbReference>
<feature type="signal peptide" evidence="6">
    <location>
        <begin position="1"/>
        <end position="20"/>
    </location>
</feature>
<evidence type="ECO:0000256" key="5">
    <source>
        <dbReference type="ARBA" id="ARBA00041499"/>
    </source>
</evidence>
<proteinExistence type="inferred from homology"/>
<keyword evidence="2" id="KW-0378">Hydrolase</keyword>
<protein>
    <recommendedName>
        <fullName evidence="4">2-phosphoxylose phosphatase 1</fullName>
    </recommendedName>
    <alternativeName>
        <fullName evidence="5">Acid phosphatase-like protein 2</fullName>
    </alternativeName>
</protein>
<comment type="caution">
    <text evidence="7">The sequence shown here is derived from an EMBL/GenBank/DDBJ whole genome shotgun (WGS) entry which is preliminary data.</text>
</comment>